<evidence type="ECO:0000313" key="2">
    <source>
        <dbReference type="Proteomes" id="UP000326582"/>
    </source>
</evidence>
<reference evidence="2" key="1">
    <citation type="journal article" date="2019" name="MBio">
        <title>Comparative genomics for the elucidation of multidrug resistance (MDR) in Candida lusitaniae.</title>
        <authorList>
            <person name="Kannan A."/>
            <person name="Asner S.A."/>
            <person name="Trachsel E."/>
            <person name="Kelly S."/>
            <person name="Parker J."/>
            <person name="Sanglard D."/>
        </authorList>
    </citation>
    <scope>NUCLEOTIDE SEQUENCE [LARGE SCALE GENOMIC DNA]</scope>
    <source>
        <strain evidence="2">P1</strain>
    </source>
</reference>
<dbReference type="EMBL" id="CP038487">
    <property type="protein sequence ID" value="QFZ28109.1"/>
    <property type="molecule type" value="Genomic_DNA"/>
</dbReference>
<evidence type="ECO:0000313" key="1">
    <source>
        <dbReference type="EMBL" id="QFZ28109.1"/>
    </source>
</evidence>
<proteinExistence type="predicted"/>
<name>A0ACD0WKM1_CLALS</name>
<protein>
    <submittedName>
        <fullName evidence="1">Uncharacterized protein</fullName>
    </submittedName>
</protein>
<dbReference type="Proteomes" id="UP000326582">
    <property type="component" value="Chromosome 4"/>
</dbReference>
<sequence length="281" mass="29879">MSQYIGKTISLISNKGLRYVGVLENINAEDATLALSQVRSLGTEGRMAQVGQPQAEVLPGADVYEHVVFRGSDVKDLSVIDVPVDQVGAHPGEASPQERSQSREQEHREPTHGSRAGPTPSAAQAAAQAPSQTSAQAPAQTAAAPASGVSGPRPTAVSGGAARPQPSATAADRASATQTSENAQPGFDTAFDFESANARFEKEHAEHKPVYSKEKGFFDSMSVNEGNGMRWNEERSLNMDTFGQASVRRGRGNFRGRGRGNFRGRGRGRGRGKPEPKPEWA</sequence>
<gene>
    <name evidence="1" type="ORF">EJF14_40134</name>
</gene>
<accession>A0ACD0WKM1</accession>
<keyword evidence="2" id="KW-1185">Reference proteome</keyword>
<organism evidence="1 2">
    <name type="scientific">Clavispora lusitaniae</name>
    <name type="common">Candida lusitaniae</name>
    <dbReference type="NCBI Taxonomy" id="36911"/>
    <lineage>
        <taxon>Eukaryota</taxon>
        <taxon>Fungi</taxon>
        <taxon>Dikarya</taxon>
        <taxon>Ascomycota</taxon>
        <taxon>Saccharomycotina</taxon>
        <taxon>Pichiomycetes</taxon>
        <taxon>Metschnikowiaceae</taxon>
        <taxon>Clavispora</taxon>
    </lineage>
</organism>